<organism evidence="3 4">
    <name type="scientific">Ureibacillus xyleni</name>
    <dbReference type="NCBI Taxonomy" id="614648"/>
    <lineage>
        <taxon>Bacteria</taxon>
        <taxon>Bacillati</taxon>
        <taxon>Bacillota</taxon>
        <taxon>Bacilli</taxon>
        <taxon>Bacillales</taxon>
        <taxon>Caryophanaceae</taxon>
        <taxon>Ureibacillus</taxon>
    </lineage>
</organism>
<reference evidence="4" key="1">
    <citation type="submission" date="2017-08" db="EMBL/GenBank/DDBJ databases">
        <authorList>
            <person name="Varghese N."/>
            <person name="Submissions S."/>
        </authorList>
    </citation>
    <scope>NUCLEOTIDE SEQUENCE [LARGE SCALE GENOMIC DNA]</scope>
    <source>
        <strain evidence="4">JC22</strain>
    </source>
</reference>
<dbReference type="PANTHER" id="PTHR13887">
    <property type="entry name" value="GLUTATHIONE S-TRANSFERASE KAPPA"/>
    <property type="match status" value="1"/>
</dbReference>
<comment type="subunit">
    <text evidence="2">Interacts with Spx.</text>
</comment>
<dbReference type="Gene3D" id="3.40.30.10">
    <property type="entry name" value="Glutaredoxin"/>
    <property type="match status" value="1"/>
</dbReference>
<evidence type="ECO:0000256" key="2">
    <source>
        <dbReference type="HAMAP-Rule" id="MF_02245"/>
    </source>
</evidence>
<dbReference type="CDD" id="cd03025">
    <property type="entry name" value="DsbA_FrnE_like"/>
    <property type="match status" value="1"/>
</dbReference>
<comment type="similarity">
    <text evidence="2">Belongs to the SpxH family.</text>
</comment>
<dbReference type="HAMAP" id="MF_02245">
    <property type="entry name" value="Adapter_SpxH"/>
    <property type="match status" value="1"/>
</dbReference>
<evidence type="ECO:0000313" key="4">
    <source>
        <dbReference type="Proteomes" id="UP000219636"/>
    </source>
</evidence>
<dbReference type="PANTHER" id="PTHR13887:SF47">
    <property type="entry name" value="CLPXP ADAPTER PROTEIN SPXH"/>
    <property type="match status" value="1"/>
</dbReference>
<dbReference type="EMBL" id="OBMQ01000001">
    <property type="protein sequence ID" value="SOB91702.1"/>
    <property type="molecule type" value="Genomic_DNA"/>
</dbReference>
<proteinExistence type="inferred from homology"/>
<dbReference type="InterPro" id="IPR046404">
    <property type="entry name" value="Adapter_SpxH"/>
</dbReference>
<dbReference type="GO" id="GO:0016853">
    <property type="term" value="F:isomerase activity"/>
    <property type="evidence" value="ECO:0007669"/>
    <property type="project" value="UniProtKB-KW"/>
</dbReference>
<dbReference type="OrthoDB" id="9813770at2"/>
<dbReference type="AlphaFoldDB" id="A0A285RH18"/>
<keyword evidence="1 2" id="KW-0963">Cytoplasm</keyword>
<dbReference type="Pfam" id="PF13743">
    <property type="entry name" value="Thioredoxin_5"/>
    <property type="match status" value="1"/>
</dbReference>
<protein>
    <recommendedName>
        <fullName evidence="2">ClpXP adapter protein SpxH</fullName>
    </recommendedName>
</protein>
<gene>
    <name evidence="2" type="primary">spxH</name>
    <name evidence="3" type="ORF">SAMN05880501_101365</name>
</gene>
<evidence type="ECO:0000313" key="3">
    <source>
        <dbReference type="EMBL" id="SOB91702.1"/>
    </source>
</evidence>
<dbReference type="InterPro" id="IPR036249">
    <property type="entry name" value="Thioredoxin-like_sf"/>
</dbReference>
<dbReference type="Proteomes" id="UP000219636">
    <property type="component" value="Unassembled WGS sequence"/>
</dbReference>
<keyword evidence="3" id="KW-0413">Isomerase</keyword>
<dbReference type="GO" id="GO:0005737">
    <property type="term" value="C:cytoplasm"/>
    <property type="evidence" value="ECO:0007669"/>
    <property type="project" value="UniProtKB-SubCell"/>
</dbReference>
<evidence type="ECO:0000256" key="1">
    <source>
        <dbReference type="ARBA" id="ARBA00022490"/>
    </source>
</evidence>
<keyword evidence="4" id="KW-1185">Reference proteome</keyword>
<sequence length="267" mass="30765">MNNVQLLPKPVAPSSITKPIELYIFIDPLCKKALKMQSMLRKLQLEYDHYFTWRYVLSTKLASLNSLRRTKGCMTGAELDITHPALPSIAIKAAELQGKRASCRYLLKLQEHALLNTKDVTSYAVLIDIAKETNLDIDEFINDFGSKEAARAFQCDLHITREMDVDEVPSIVFFNECIEDEGLKVSGMYAYEVYVQILQEMINDTITCQTLPTIDELFSRFHSLTTADVAEIYSISEQDAERELKKRMLQQKLDRLTNEEITLWRRK</sequence>
<accession>A0A285RH18</accession>
<name>A0A285RH18_9BACL</name>
<comment type="function">
    <text evidence="2">Adapter protein required for efficient degradation of Spx by ClpXP under non-stress conditions. Interaction with Spx stabilizes Spx and exposes the C-terminus of Spx for recognition and proteolysis by ClpXP.</text>
</comment>
<dbReference type="RefSeq" id="WP_097071926.1">
    <property type="nucleotide sequence ID" value="NZ_OBMQ01000001.1"/>
</dbReference>
<comment type="subcellular location">
    <subcellularLocation>
        <location evidence="2">Cytoplasm</location>
    </subcellularLocation>
</comment>
<dbReference type="SUPFAM" id="SSF52833">
    <property type="entry name" value="Thioredoxin-like"/>
    <property type="match status" value="1"/>
</dbReference>